<feature type="domain" description="Aldehyde dehydrogenase" evidence="8">
    <location>
        <begin position="32"/>
        <end position="475"/>
    </location>
</feature>
<dbReference type="SMART" id="SM00028">
    <property type="entry name" value="TPR"/>
    <property type="match status" value="7"/>
</dbReference>
<comment type="similarity">
    <text evidence="2 6">Belongs to the aldehyde dehydrogenase family.</text>
</comment>
<evidence type="ECO:0000256" key="2">
    <source>
        <dbReference type="ARBA" id="ARBA00009986"/>
    </source>
</evidence>
<keyword evidence="3 6" id="KW-0560">Oxidoreductase</keyword>
<dbReference type="InterPro" id="IPR011990">
    <property type="entry name" value="TPR-like_helical_dom_sf"/>
</dbReference>
<dbReference type="SMART" id="SM00390">
    <property type="entry name" value="GoLoco"/>
    <property type="match status" value="4"/>
</dbReference>
<dbReference type="InterPro" id="IPR019734">
    <property type="entry name" value="TPR_rpt"/>
</dbReference>
<dbReference type="InterPro" id="IPR016162">
    <property type="entry name" value="Ald_DH_N"/>
</dbReference>
<dbReference type="PROSITE" id="PS00070">
    <property type="entry name" value="ALDEHYDE_DEHYDR_CYS"/>
    <property type="match status" value="1"/>
</dbReference>
<dbReference type="Pfam" id="PF02188">
    <property type="entry name" value="GoLoco"/>
    <property type="match status" value="3"/>
</dbReference>
<dbReference type="CDD" id="cd07093">
    <property type="entry name" value="ALDH_F8_HMSADH"/>
    <property type="match status" value="1"/>
</dbReference>
<evidence type="ECO:0000256" key="1">
    <source>
        <dbReference type="ARBA" id="ARBA00006600"/>
    </source>
</evidence>
<dbReference type="Proteomes" id="UP000024635">
    <property type="component" value="Unassembled WGS sequence"/>
</dbReference>
<evidence type="ECO:0000256" key="4">
    <source>
        <dbReference type="ARBA" id="ARBA00023027"/>
    </source>
</evidence>
<dbReference type="PANTHER" id="PTHR43720">
    <property type="entry name" value="2-AMINOMUCONIC SEMIALDEHYDE DEHYDROGENASE"/>
    <property type="match status" value="1"/>
</dbReference>
<dbReference type="Gene3D" id="3.40.605.10">
    <property type="entry name" value="Aldehyde Dehydrogenase, Chain A, domain 1"/>
    <property type="match status" value="1"/>
</dbReference>
<dbReference type="Pfam" id="PF00171">
    <property type="entry name" value="Aldedh"/>
    <property type="match status" value="1"/>
</dbReference>
<dbReference type="InterPro" id="IPR016160">
    <property type="entry name" value="Ald_DH_CS_CYS"/>
</dbReference>
<dbReference type="STRING" id="53326.A0A016TKL1"/>
<gene>
    <name evidence="9" type="primary">Acey_s0095.g2838</name>
    <name evidence="9" type="synonym">Acey-alh-10</name>
    <name evidence="9" type="ORF">Y032_0095g2838</name>
</gene>
<evidence type="ECO:0000256" key="7">
    <source>
        <dbReference type="SAM" id="MobiDB-lite"/>
    </source>
</evidence>
<name>A0A016TKL1_9BILA</name>
<dbReference type="PROSITE" id="PS00687">
    <property type="entry name" value="ALDEHYDE_DEHYDR_GLU"/>
    <property type="match status" value="1"/>
</dbReference>
<protein>
    <recommendedName>
        <fullName evidence="8">Aldehyde dehydrogenase domain-containing protein</fullName>
    </recommendedName>
</protein>
<dbReference type="InterPro" id="IPR003109">
    <property type="entry name" value="GoLoco_motif"/>
</dbReference>
<dbReference type="PANTHER" id="PTHR43720:SF2">
    <property type="entry name" value="2-AMINOMUCONIC SEMIALDEHYDE DEHYDROGENASE"/>
    <property type="match status" value="1"/>
</dbReference>
<evidence type="ECO:0000313" key="9">
    <source>
        <dbReference type="EMBL" id="EYC03255.1"/>
    </source>
</evidence>
<comment type="caution">
    <text evidence="9">The sequence shown here is derived from an EMBL/GenBank/DDBJ whole genome shotgun (WGS) entry which is preliminary data.</text>
</comment>
<dbReference type="InterPro" id="IPR015590">
    <property type="entry name" value="Aldehyde_DH_dom"/>
</dbReference>
<sequence length="1162" mass="128777">MLKDVIDRLLRSPNNEHEPITNFINNEFVKANDLIPSVNPATGHTWIQIPNSGKEDVDRAVAAANQAFQAWSVTSAQYRSNLLLKLADIIEQNSDGLAVLESRDQGKPVKLARMIDIPRCVHNFRFFATAILHHISPSTIMDQPVRAVNYVRNDPVGVAGLISPWNLPLYLLSFKLAPALATGNTVVCKPSEMTSVTAWVLMHAFKEAGFPAGVVNMVIGTGPSTGQHLVEHPDVPLVSFTGSTAVGKRIGEIGARLNKKISLEMGGKNAAIIYPSCDLGKHLQTIARSCFINQGEICLCSSRIFVHSSIYEDFVEKLVQEAKKYTVGNPTEDVTLGAMNSEVHFNKVKSYITLAEEEGGTVHCGGVLHMNGELKGGFFIAPTVVTDLPDSSRCMQEEIFGPVVCVTRFESLEEVTARANDTTYGLSATVWSENNEELINTAHRLRVGTVWCNTWLTRDLNMPFGGTKQSGMGQAALGPYSRGMRDADEASIACLELAKEGERFCREGNFSEAIPRFLDAIRLGTNNLSTLSAIYCQLGNAYYSTNDMDNAYVYHSYDAIVARLMHDKLGEAKAYGNMGNVMKMKDKFADALELTRKQLAIANELDDKQCLARAYYNLGTIYHARAKLAVKKSRNEYASRAGDAGDGNANADNDDLRAALECYMSSSKYSQSLEDHINVGRLFGCVGNVLYLLRDYRGAIECHEKRLMIASQFGDHIAKYRAYVNLGNAHVLLSEVDKGIECYTSSIIQAFLAAVIVTWMRSFKLIDTPIERKHYHYCTQKQTSATLSYAKRLSASEKSALNLAIEKGDKVREAQCCFYIACSSSLLRHYSSAGTYHLRHLSLARSMSDSAGQARAYNSLATVYSNLGEYSKAAYFLACNRALAAEMRDDTMMNNAEDSLKKLIQENRRDLSIEGGYLQFDSSDDPEPQTHYCRVVEERDSTRIEFTDQPNASIALNIVPCPSTPSVNFRNPLMKSVGVEATESRRFHNQQEDFLDFLSRMQSARLDEQRCDVSALKLNPVVSMGRRQTDSLITTTTEEPDALIDLLLNAQSRRMDEQRAALLPGLNDQEQAQELLEKLESASSEGRGSRIDDALIDLLMRAQSQRMNEQRSELASDRNSSVESDPAAATTPEDDVSALVMRMQAGRFEEQRAHLNTQNENA</sequence>
<dbReference type="Gene3D" id="1.25.40.10">
    <property type="entry name" value="Tetratricopeptide repeat domain"/>
    <property type="match status" value="4"/>
</dbReference>
<dbReference type="OrthoDB" id="310895at2759"/>
<evidence type="ECO:0000256" key="5">
    <source>
        <dbReference type="PROSITE-ProRule" id="PRU10007"/>
    </source>
</evidence>
<dbReference type="InterPro" id="IPR016161">
    <property type="entry name" value="Ald_DH/histidinol_DH"/>
</dbReference>
<dbReference type="InterPro" id="IPR016163">
    <property type="entry name" value="Ald_DH_C"/>
</dbReference>
<organism evidence="9 10">
    <name type="scientific">Ancylostoma ceylanicum</name>
    <dbReference type="NCBI Taxonomy" id="53326"/>
    <lineage>
        <taxon>Eukaryota</taxon>
        <taxon>Metazoa</taxon>
        <taxon>Ecdysozoa</taxon>
        <taxon>Nematoda</taxon>
        <taxon>Chromadorea</taxon>
        <taxon>Rhabditida</taxon>
        <taxon>Rhabditina</taxon>
        <taxon>Rhabditomorpha</taxon>
        <taxon>Strongyloidea</taxon>
        <taxon>Ancylostomatidae</taxon>
        <taxon>Ancylostomatinae</taxon>
        <taxon>Ancylostoma</taxon>
    </lineage>
</organism>
<evidence type="ECO:0000259" key="8">
    <source>
        <dbReference type="Pfam" id="PF00171"/>
    </source>
</evidence>
<dbReference type="FunFam" id="3.40.309.10:FF:000012">
    <property type="entry name" value="Betaine aldehyde dehydrogenase"/>
    <property type="match status" value="1"/>
</dbReference>
<dbReference type="EMBL" id="JARK01001431">
    <property type="protein sequence ID" value="EYC03255.1"/>
    <property type="molecule type" value="Genomic_DNA"/>
</dbReference>
<keyword evidence="4" id="KW-0520">NAD</keyword>
<evidence type="ECO:0000313" key="10">
    <source>
        <dbReference type="Proteomes" id="UP000024635"/>
    </source>
</evidence>
<evidence type="ECO:0000256" key="6">
    <source>
        <dbReference type="RuleBase" id="RU003345"/>
    </source>
</evidence>
<accession>A0A016TKL1</accession>
<evidence type="ECO:0000256" key="3">
    <source>
        <dbReference type="ARBA" id="ARBA00023002"/>
    </source>
</evidence>
<dbReference type="PROSITE" id="PS50877">
    <property type="entry name" value="GOLOCO"/>
    <property type="match status" value="4"/>
</dbReference>
<dbReference type="Gene3D" id="3.40.309.10">
    <property type="entry name" value="Aldehyde Dehydrogenase, Chain A, domain 2"/>
    <property type="match status" value="1"/>
</dbReference>
<comment type="similarity">
    <text evidence="1">Belongs to the GPSM family.</text>
</comment>
<dbReference type="SUPFAM" id="SSF53720">
    <property type="entry name" value="ALDH-like"/>
    <property type="match status" value="1"/>
</dbReference>
<dbReference type="SUPFAM" id="SSF48452">
    <property type="entry name" value="TPR-like"/>
    <property type="match status" value="2"/>
</dbReference>
<reference evidence="10" key="1">
    <citation type="journal article" date="2015" name="Nat. Genet.">
        <title>The genome and transcriptome of the zoonotic hookworm Ancylostoma ceylanicum identify infection-specific gene families.</title>
        <authorList>
            <person name="Schwarz E.M."/>
            <person name="Hu Y."/>
            <person name="Antoshechkin I."/>
            <person name="Miller M.M."/>
            <person name="Sternberg P.W."/>
            <person name="Aroian R.V."/>
        </authorList>
    </citation>
    <scope>NUCLEOTIDE SEQUENCE</scope>
    <source>
        <strain evidence="10">HY135</strain>
    </source>
</reference>
<dbReference type="InterPro" id="IPR029510">
    <property type="entry name" value="Ald_DH_CS_GLU"/>
</dbReference>
<feature type="active site" evidence="5">
    <location>
        <position position="264"/>
    </location>
</feature>
<proteinExistence type="inferred from homology"/>
<feature type="region of interest" description="Disordered" evidence="7">
    <location>
        <begin position="1104"/>
        <end position="1136"/>
    </location>
</feature>
<dbReference type="GO" id="GO:0030695">
    <property type="term" value="F:GTPase regulator activity"/>
    <property type="evidence" value="ECO:0007669"/>
    <property type="project" value="InterPro"/>
</dbReference>
<dbReference type="GO" id="GO:0016620">
    <property type="term" value="F:oxidoreductase activity, acting on the aldehyde or oxo group of donors, NAD or NADP as acceptor"/>
    <property type="evidence" value="ECO:0007669"/>
    <property type="project" value="InterPro"/>
</dbReference>
<keyword evidence="10" id="KW-1185">Reference proteome</keyword>
<dbReference type="AlphaFoldDB" id="A0A016TKL1"/>
<dbReference type="FunFam" id="3.40.605.10:FF:000001">
    <property type="entry name" value="Aldehyde dehydrogenase 1"/>
    <property type="match status" value="1"/>
</dbReference>